<dbReference type="SUPFAM" id="SSF55816">
    <property type="entry name" value="5'-nucleotidase (syn. UDP-sugar hydrolase), C-terminal domain"/>
    <property type="match status" value="1"/>
</dbReference>
<name>A0AAV1IWN7_9NEOP</name>
<dbReference type="Gene3D" id="3.60.21.10">
    <property type="match status" value="1"/>
</dbReference>
<dbReference type="EMBL" id="CAVLEF010000002">
    <property type="protein sequence ID" value="CAK1541649.1"/>
    <property type="molecule type" value="Genomic_DNA"/>
</dbReference>
<keyword evidence="4" id="KW-0479">Metal-binding</keyword>
<comment type="caution">
    <text evidence="10">The sequence shown here is derived from an EMBL/GenBank/DDBJ whole genome shotgun (WGS) entry which is preliminary data.</text>
</comment>
<dbReference type="PANTHER" id="PTHR11575">
    <property type="entry name" value="5'-NUCLEOTIDASE-RELATED"/>
    <property type="match status" value="1"/>
</dbReference>
<protein>
    <recommendedName>
        <fullName evidence="12">Apyrase</fullName>
    </recommendedName>
</protein>
<dbReference type="FunFam" id="3.90.780.10:FF:000004">
    <property type="entry name" value="UDP-sugar hydrolase, putative"/>
    <property type="match status" value="1"/>
</dbReference>
<evidence type="ECO:0000259" key="9">
    <source>
        <dbReference type="Pfam" id="PF02872"/>
    </source>
</evidence>
<keyword evidence="3" id="KW-0964">Secreted</keyword>
<keyword evidence="5" id="KW-0732">Signal</keyword>
<dbReference type="Proteomes" id="UP001497472">
    <property type="component" value="Unassembled WGS sequence"/>
</dbReference>
<keyword evidence="7" id="KW-0547">Nucleotide-binding</keyword>
<dbReference type="InterPro" id="IPR029052">
    <property type="entry name" value="Metallo-depent_PP-like"/>
</dbReference>
<dbReference type="GO" id="GO:0008253">
    <property type="term" value="F:5'-nucleotidase activity"/>
    <property type="evidence" value="ECO:0007669"/>
    <property type="project" value="TreeGrafter"/>
</dbReference>
<feature type="domain" description="5'-Nucleotidase C-terminal" evidence="9">
    <location>
        <begin position="176"/>
        <end position="344"/>
    </location>
</feature>
<evidence type="ECO:0000256" key="5">
    <source>
        <dbReference type="ARBA" id="ARBA00022729"/>
    </source>
</evidence>
<reference evidence="10 11" key="1">
    <citation type="submission" date="2023-11" db="EMBL/GenBank/DDBJ databases">
        <authorList>
            <person name="Okamura Y."/>
        </authorList>
    </citation>
    <scope>NUCLEOTIDE SEQUENCE [LARGE SCALE GENOMIC DNA]</scope>
</reference>
<proteinExistence type="inferred from homology"/>
<dbReference type="GO" id="GO:0000166">
    <property type="term" value="F:nucleotide binding"/>
    <property type="evidence" value="ECO:0007669"/>
    <property type="project" value="UniProtKB-KW"/>
</dbReference>
<dbReference type="Gene3D" id="3.90.780.10">
    <property type="entry name" value="5'-Nucleotidase, C-terminal domain"/>
    <property type="match status" value="1"/>
</dbReference>
<dbReference type="InterPro" id="IPR006179">
    <property type="entry name" value="5_nucleotidase/apyrase"/>
</dbReference>
<evidence type="ECO:0000256" key="1">
    <source>
        <dbReference type="ARBA" id="ARBA00004613"/>
    </source>
</evidence>
<dbReference type="InterPro" id="IPR004843">
    <property type="entry name" value="Calcineurin-like_PHP"/>
</dbReference>
<dbReference type="InterPro" id="IPR008334">
    <property type="entry name" value="5'-Nucleotdase_C"/>
</dbReference>
<dbReference type="PANTHER" id="PTHR11575:SF32">
    <property type="entry name" value="APYRASE-LIKE PROTEIN"/>
    <property type="match status" value="1"/>
</dbReference>
<dbReference type="Pfam" id="PF00149">
    <property type="entry name" value="Metallophos"/>
    <property type="match status" value="1"/>
</dbReference>
<dbReference type="GO" id="GO:0005886">
    <property type="term" value="C:plasma membrane"/>
    <property type="evidence" value="ECO:0007669"/>
    <property type="project" value="TreeGrafter"/>
</dbReference>
<feature type="domain" description="Calcineurin-like phosphoesterase" evidence="8">
    <location>
        <begin position="9"/>
        <end position="122"/>
    </location>
</feature>
<keyword evidence="11" id="KW-1185">Reference proteome</keyword>
<evidence type="ECO:0008006" key="12">
    <source>
        <dbReference type="Google" id="ProtNLM"/>
    </source>
</evidence>
<evidence type="ECO:0000256" key="3">
    <source>
        <dbReference type="ARBA" id="ARBA00022525"/>
    </source>
</evidence>
<dbReference type="AlphaFoldDB" id="A0AAV1IWN7"/>
<evidence type="ECO:0000313" key="11">
    <source>
        <dbReference type="Proteomes" id="UP001497472"/>
    </source>
</evidence>
<dbReference type="SUPFAM" id="SSF56300">
    <property type="entry name" value="Metallo-dependent phosphatases"/>
    <property type="match status" value="1"/>
</dbReference>
<dbReference type="GO" id="GO:0006196">
    <property type="term" value="P:AMP catabolic process"/>
    <property type="evidence" value="ECO:0007669"/>
    <property type="project" value="TreeGrafter"/>
</dbReference>
<evidence type="ECO:0000256" key="4">
    <source>
        <dbReference type="ARBA" id="ARBA00022723"/>
    </source>
</evidence>
<dbReference type="GO" id="GO:0005576">
    <property type="term" value="C:extracellular region"/>
    <property type="evidence" value="ECO:0007669"/>
    <property type="project" value="UniProtKB-SubCell"/>
</dbReference>
<evidence type="ECO:0000256" key="6">
    <source>
        <dbReference type="ARBA" id="ARBA00022801"/>
    </source>
</evidence>
<dbReference type="GO" id="GO:0046872">
    <property type="term" value="F:metal ion binding"/>
    <property type="evidence" value="ECO:0007669"/>
    <property type="project" value="UniProtKB-KW"/>
</dbReference>
<gene>
    <name evidence="10" type="ORF">LNINA_LOCUS1613</name>
</gene>
<sequence>MPNKNNCIGGLSRLYTGIKQALEVEPNSLLLNGGDTFQGTVWYNFMRWNVSQHFMNLLPKHDAHVLGNHEFSHGIKGLLPYLERLRAPMLGANVNTTFEPELGKHIKNHVIVERNGHKIGDITLYFDTEGKITSWNGRPIYLGTSIVKDEQMESLLNEWRAELYPISREVLGRSLVQLDPGSCYSGECNLGSWICDAFLEQMMARANNTNWNHAHLCLLTVGGLRSQINAGDITTEGLLMALPFENQLVAYDLKGKYILEALEYSVGGVLSNPRYFVSRRMLQIGGMRNVYNASAPIGSRVASTRVRCIDCDIPHYVPLNPESMYRIISQNFLGNGGSGFTMISENRENIEFFGEDFIFLQRHMRKTTIFYQELDGRIQIVY</sequence>
<evidence type="ECO:0000313" key="10">
    <source>
        <dbReference type="EMBL" id="CAK1541649.1"/>
    </source>
</evidence>
<evidence type="ECO:0000259" key="8">
    <source>
        <dbReference type="Pfam" id="PF00149"/>
    </source>
</evidence>
<evidence type="ECO:0000256" key="7">
    <source>
        <dbReference type="RuleBase" id="RU362119"/>
    </source>
</evidence>
<dbReference type="InterPro" id="IPR036907">
    <property type="entry name" value="5'-Nucleotdase_C_sf"/>
</dbReference>
<comment type="similarity">
    <text evidence="2 7">Belongs to the 5'-nucleotidase family.</text>
</comment>
<organism evidence="10 11">
    <name type="scientific">Leptosia nina</name>
    <dbReference type="NCBI Taxonomy" id="320188"/>
    <lineage>
        <taxon>Eukaryota</taxon>
        <taxon>Metazoa</taxon>
        <taxon>Ecdysozoa</taxon>
        <taxon>Arthropoda</taxon>
        <taxon>Hexapoda</taxon>
        <taxon>Insecta</taxon>
        <taxon>Pterygota</taxon>
        <taxon>Neoptera</taxon>
        <taxon>Endopterygota</taxon>
        <taxon>Lepidoptera</taxon>
        <taxon>Glossata</taxon>
        <taxon>Ditrysia</taxon>
        <taxon>Papilionoidea</taxon>
        <taxon>Pieridae</taxon>
        <taxon>Pierinae</taxon>
        <taxon>Leptosia</taxon>
    </lineage>
</organism>
<evidence type="ECO:0000256" key="2">
    <source>
        <dbReference type="ARBA" id="ARBA00006654"/>
    </source>
</evidence>
<keyword evidence="6 7" id="KW-0378">Hydrolase</keyword>
<dbReference type="PRINTS" id="PR01607">
    <property type="entry name" value="APYRASEFAMLY"/>
</dbReference>
<accession>A0AAV1IWN7</accession>
<dbReference type="Pfam" id="PF02872">
    <property type="entry name" value="5_nucleotid_C"/>
    <property type="match status" value="1"/>
</dbReference>
<comment type="subcellular location">
    <subcellularLocation>
        <location evidence="1">Secreted</location>
    </subcellularLocation>
</comment>